<evidence type="ECO:0000256" key="14">
    <source>
        <dbReference type="ARBA" id="ARBA00023136"/>
    </source>
</evidence>
<keyword evidence="10 16" id="KW-1133">Transmembrane helix</keyword>
<feature type="transmembrane region" description="Helical" evidence="16">
    <location>
        <begin position="289"/>
        <end position="311"/>
    </location>
</feature>
<feature type="transmembrane region" description="Helical" evidence="16">
    <location>
        <begin position="448"/>
        <end position="469"/>
    </location>
</feature>
<feature type="transmembrane region" description="Helical" evidence="16">
    <location>
        <begin position="12"/>
        <end position="32"/>
    </location>
</feature>
<evidence type="ECO:0000256" key="9">
    <source>
        <dbReference type="ARBA" id="ARBA00022982"/>
    </source>
</evidence>
<keyword evidence="5" id="KW-0679">Respiratory chain</keyword>
<keyword evidence="14 16" id="KW-0472">Membrane</keyword>
<feature type="domain" description="NADH-Ubiquinone oxidoreductase (complex I) chain 5 N-terminal" evidence="18">
    <location>
        <begin position="37"/>
        <end position="85"/>
    </location>
</feature>
<reference evidence="20" key="1">
    <citation type="journal article" date="2016" name="Mitochondrial DNA Part B Resour">
        <title>Complete mitochondrial genome sequence of the giant mud worm Paraleonnates uschakovi Khlebovich &amp; Wu, 1962 (Polychaeta: Nereididae).</title>
        <authorList>
            <person name="Park T."/>
            <person name="Lee S.-H."/>
            <person name="Kim W."/>
        </authorList>
    </citation>
    <scope>NUCLEOTIDE SEQUENCE</scope>
</reference>
<evidence type="ECO:0000259" key="17">
    <source>
        <dbReference type="Pfam" id="PF00361"/>
    </source>
</evidence>
<dbReference type="Pfam" id="PF00662">
    <property type="entry name" value="Proton_antipo_N"/>
    <property type="match status" value="1"/>
</dbReference>
<evidence type="ECO:0000256" key="13">
    <source>
        <dbReference type="ARBA" id="ARBA00023128"/>
    </source>
</evidence>
<sequence length="557" mass="62398">MLKILTKLMTLLSFLIMVATMMVCFNMETILIEWEIMNTGTTQISLPIIIDPHGMIFLSTVSIITSSVLQFSKFYMKEEKFQDRFIILVMLFVVSMMFMIIFPHAMTLLMGWDGLGITSFVLVIYYQTPKSLGAGLITALTNRVGDVMLLISIAYLLNQGQWLIINIWSDPFYKWLISLITIAAMTKSAQVPFSSWLPAAMAAPTPVSALVHSSTLVTAGVFLLFRFYPLLKSWTMFNKMLMMTATITMLMAGASAMAECDMKKIIALSTLSQLGVMMFTISLNQPNIAFFHLITHALFKALLFICAGFMINSHHHSQDLRTMGNMVTQMPMISSSLVIANMALCGAPFLAGFYSKDSIIELFMISNKNMMIIIMFASATILTTAYSTRFSLYVILSPTQSPSSQYTSESPQEFMAASALTSGAILGGSCINWIMIPQMELPLTPLCKLLPIFMMISGIMMGLITIYYQKKMPSFSINMNALMWFLTPTSTHSFQPMLMWMPLWQLKITDQGWNESPQLLFINNSSLSLSILTSQNNSITTMASSMFLMMITIMMLI</sequence>
<name>A0A343A8R6_9ANNE</name>
<dbReference type="InterPro" id="IPR010934">
    <property type="entry name" value="NADH_DH_su5_C"/>
</dbReference>
<feature type="domain" description="NADH dehydrogenase subunit 5 C-terminal" evidence="19">
    <location>
        <begin position="386"/>
        <end position="557"/>
    </location>
</feature>
<comment type="subcellular location">
    <subcellularLocation>
        <location evidence="1">Mitochondrion inner membrane</location>
        <topology evidence="1">Multi-pass membrane protein</topology>
    </subcellularLocation>
</comment>
<comment type="similarity">
    <text evidence="16">Belongs to the complex I subunit 5 family.</text>
</comment>
<evidence type="ECO:0000259" key="19">
    <source>
        <dbReference type="Pfam" id="PF06455"/>
    </source>
</evidence>
<feature type="transmembrane region" description="Helical" evidence="16">
    <location>
        <begin position="417"/>
        <end position="436"/>
    </location>
</feature>
<feature type="transmembrane region" description="Helical" evidence="16">
    <location>
        <begin position="332"/>
        <end position="351"/>
    </location>
</feature>
<dbReference type="AlphaFoldDB" id="A0A343A8R6"/>
<keyword evidence="7" id="KW-0999">Mitochondrion inner membrane</keyword>
<evidence type="ECO:0000256" key="16">
    <source>
        <dbReference type="RuleBase" id="RU003404"/>
    </source>
</evidence>
<evidence type="ECO:0000256" key="11">
    <source>
        <dbReference type="ARBA" id="ARBA00023027"/>
    </source>
</evidence>
<feature type="domain" description="NADH:quinone oxidoreductase/Mrp antiporter transmembrane" evidence="17">
    <location>
        <begin position="106"/>
        <end position="378"/>
    </location>
</feature>
<dbReference type="InterPro" id="IPR001516">
    <property type="entry name" value="Proton_antipo_N"/>
</dbReference>
<proteinExistence type="inferred from homology"/>
<dbReference type="EC" id="7.1.1.2" evidence="2 16"/>
<keyword evidence="4 16" id="KW-0813">Transport</keyword>
<dbReference type="GO" id="GO:0005743">
    <property type="term" value="C:mitochondrial inner membrane"/>
    <property type="evidence" value="ECO:0007669"/>
    <property type="project" value="UniProtKB-SubCell"/>
</dbReference>
<feature type="transmembrane region" description="Helical" evidence="16">
    <location>
        <begin position="147"/>
        <end position="169"/>
    </location>
</feature>
<feature type="transmembrane region" description="Helical" evidence="16">
    <location>
        <begin position="44"/>
        <end position="64"/>
    </location>
</feature>
<feature type="transmembrane region" description="Helical" evidence="16">
    <location>
        <begin position="85"/>
        <end position="102"/>
    </location>
</feature>
<dbReference type="Pfam" id="PF06455">
    <property type="entry name" value="NADH5_C"/>
    <property type="match status" value="1"/>
</dbReference>
<dbReference type="EMBL" id="KX462988">
    <property type="protein sequence ID" value="APG32416.1"/>
    <property type="molecule type" value="Genomic_DNA"/>
</dbReference>
<feature type="transmembrane region" description="Helical" evidence="16">
    <location>
        <begin position="371"/>
        <end position="396"/>
    </location>
</feature>
<evidence type="ECO:0000256" key="12">
    <source>
        <dbReference type="ARBA" id="ARBA00023075"/>
    </source>
</evidence>
<evidence type="ECO:0000256" key="8">
    <source>
        <dbReference type="ARBA" id="ARBA00022967"/>
    </source>
</evidence>
<feature type="transmembrane region" description="Helical" evidence="16">
    <location>
        <begin position="108"/>
        <end position="126"/>
    </location>
</feature>
<gene>
    <name evidence="20" type="primary">ND5</name>
</gene>
<evidence type="ECO:0000256" key="4">
    <source>
        <dbReference type="ARBA" id="ARBA00022448"/>
    </source>
</evidence>
<dbReference type="GO" id="GO:0003954">
    <property type="term" value="F:NADH dehydrogenase activity"/>
    <property type="evidence" value="ECO:0007669"/>
    <property type="project" value="TreeGrafter"/>
</dbReference>
<dbReference type="InterPro" id="IPR001750">
    <property type="entry name" value="ND/Mrp_TM"/>
</dbReference>
<keyword evidence="9" id="KW-0249">Electron transport</keyword>
<evidence type="ECO:0000256" key="2">
    <source>
        <dbReference type="ARBA" id="ARBA00012944"/>
    </source>
</evidence>
<evidence type="ECO:0000313" key="20">
    <source>
        <dbReference type="EMBL" id="APG32416.1"/>
    </source>
</evidence>
<geneLocation type="mitochondrion" evidence="20"/>
<keyword evidence="6 16" id="KW-0812">Transmembrane</keyword>
<evidence type="ECO:0000256" key="5">
    <source>
        <dbReference type="ARBA" id="ARBA00022660"/>
    </source>
</evidence>
<evidence type="ECO:0000256" key="3">
    <source>
        <dbReference type="ARBA" id="ARBA00021096"/>
    </source>
</evidence>
<comment type="catalytic activity">
    <reaction evidence="15 16">
        <text>a ubiquinone + NADH + 5 H(+)(in) = a ubiquinol + NAD(+) + 4 H(+)(out)</text>
        <dbReference type="Rhea" id="RHEA:29091"/>
        <dbReference type="Rhea" id="RHEA-COMP:9565"/>
        <dbReference type="Rhea" id="RHEA-COMP:9566"/>
        <dbReference type="ChEBI" id="CHEBI:15378"/>
        <dbReference type="ChEBI" id="CHEBI:16389"/>
        <dbReference type="ChEBI" id="CHEBI:17976"/>
        <dbReference type="ChEBI" id="CHEBI:57540"/>
        <dbReference type="ChEBI" id="CHEBI:57945"/>
        <dbReference type="EC" id="7.1.1.2"/>
    </reaction>
</comment>
<dbReference type="GO" id="GO:0042773">
    <property type="term" value="P:ATP synthesis coupled electron transport"/>
    <property type="evidence" value="ECO:0007669"/>
    <property type="project" value="InterPro"/>
</dbReference>
<feature type="transmembrane region" description="Helical" evidence="16">
    <location>
        <begin position="175"/>
        <end position="197"/>
    </location>
</feature>
<dbReference type="GO" id="GO:0008137">
    <property type="term" value="F:NADH dehydrogenase (ubiquinone) activity"/>
    <property type="evidence" value="ECO:0007669"/>
    <property type="project" value="UniProtKB-EC"/>
</dbReference>
<dbReference type="RefSeq" id="YP_009331663.1">
    <property type="nucleotide sequence ID" value="NC_032361.1"/>
</dbReference>
<dbReference type="PANTHER" id="PTHR42829">
    <property type="entry name" value="NADH-UBIQUINONE OXIDOREDUCTASE CHAIN 5"/>
    <property type="match status" value="1"/>
</dbReference>
<keyword evidence="8" id="KW-1278">Translocase</keyword>
<keyword evidence="11 16" id="KW-0520">NAD</keyword>
<dbReference type="InterPro" id="IPR003945">
    <property type="entry name" value="NU5C-like"/>
</dbReference>
<evidence type="ECO:0000256" key="1">
    <source>
        <dbReference type="ARBA" id="ARBA00004448"/>
    </source>
</evidence>
<keyword evidence="13 16" id="KW-0496">Mitochondrion</keyword>
<feature type="transmembrane region" description="Helical" evidence="16">
    <location>
        <begin position="265"/>
        <end position="283"/>
    </location>
</feature>
<comment type="function">
    <text evidence="16">Core subunit of the mitochondrial membrane respiratory chain NADH dehydrogenase (Complex I) which catalyzes electron transfer from NADH through the respiratory chain, using ubiquinone as an electron acceptor. Essential for the catalytic activity and assembly of complex I.</text>
</comment>
<feature type="transmembrane region" description="Helical" evidence="16">
    <location>
        <begin position="209"/>
        <end position="228"/>
    </location>
</feature>
<accession>A0A343A8R6</accession>
<dbReference type="CTD" id="4540"/>
<dbReference type="Pfam" id="PF00361">
    <property type="entry name" value="Proton_antipo_M"/>
    <property type="match status" value="1"/>
</dbReference>
<dbReference type="PANTHER" id="PTHR42829:SF2">
    <property type="entry name" value="NADH-UBIQUINONE OXIDOREDUCTASE CHAIN 5"/>
    <property type="match status" value="1"/>
</dbReference>
<keyword evidence="12 16" id="KW-0830">Ubiquinone</keyword>
<dbReference type="GeneID" id="30684393"/>
<evidence type="ECO:0000259" key="18">
    <source>
        <dbReference type="Pfam" id="PF00662"/>
    </source>
</evidence>
<evidence type="ECO:0000256" key="15">
    <source>
        <dbReference type="ARBA" id="ARBA00049551"/>
    </source>
</evidence>
<evidence type="ECO:0000256" key="7">
    <source>
        <dbReference type="ARBA" id="ARBA00022792"/>
    </source>
</evidence>
<protein>
    <recommendedName>
        <fullName evidence="3 16">NADH-ubiquinone oxidoreductase chain 5</fullName>
        <ecNumber evidence="2 16">7.1.1.2</ecNumber>
    </recommendedName>
</protein>
<feature type="transmembrane region" description="Helical" evidence="16">
    <location>
        <begin position="240"/>
        <end position="258"/>
    </location>
</feature>
<organism evidence="20">
    <name type="scientific">Paraleonnates uschakovi</name>
    <dbReference type="NCBI Taxonomy" id="1922336"/>
    <lineage>
        <taxon>Eukaryota</taxon>
        <taxon>Metazoa</taxon>
        <taxon>Spiralia</taxon>
        <taxon>Lophotrochozoa</taxon>
        <taxon>Annelida</taxon>
        <taxon>Polychaeta</taxon>
        <taxon>Errantia</taxon>
        <taxon>Phyllodocida</taxon>
        <taxon>Nereididae</taxon>
        <taxon>Paraleonnates</taxon>
    </lineage>
</organism>
<evidence type="ECO:0000256" key="10">
    <source>
        <dbReference type="ARBA" id="ARBA00022989"/>
    </source>
</evidence>
<dbReference type="GO" id="GO:0015990">
    <property type="term" value="P:electron transport coupled proton transport"/>
    <property type="evidence" value="ECO:0007669"/>
    <property type="project" value="TreeGrafter"/>
</dbReference>
<feature type="transmembrane region" description="Helical" evidence="16">
    <location>
        <begin position="481"/>
        <end position="503"/>
    </location>
</feature>
<feature type="transmembrane region" description="Helical" evidence="16">
    <location>
        <begin position="538"/>
        <end position="556"/>
    </location>
</feature>
<dbReference type="PRINTS" id="PR01434">
    <property type="entry name" value="NADHDHGNASE5"/>
</dbReference>
<evidence type="ECO:0000256" key="6">
    <source>
        <dbReference type="ARBA" id="ARBA00022692"/>
    </source>
</evidence>